<gene>
    <name evidence="1" type="ORF">AOQ84DRAFT_441199</name>
</gene>
<organism evidence="1 2">
    <name type="scientific">Glonium stellatum</name>
    <dbReference type="NCBI Taxonomy" id="574774"/>
    <lineage>
        <taxon>Eukaryota</taxon>
        <taxon>Fungi</taxon>
        <taxon>Dikarya</taxon>
        <taxon>Ascomycota</taxon>
        <taxon>Pezizomycotina</taxon>
        <taxon>Dothideomycetes</taxon>
        <taxon>Pleosporomycetidae</taxon>
        <taxon>Gloniales</taxon>
        <taxon>Gloniaceae</taxon>
        <taxon>Glonium</taxon>
    </lineage>
</organism>
<accession>A0A8E2JQI8</accession>
<evidence type="ECO:0000313" key="1">
    <source>
        <dbReference type="EMBL" id="OCL05894.1"/>
    </source>
</evidence>
<dbReference type="Proteomes" id="UP000250140">
    <property type="component" value="Unassembled WGS sequence"/>
</dbReference>
<name>A0A8E2JQI8_9PEZI</name>
<keyword evidence="2" id="KW-1185">Reference proteome</keyword>
<reference evidence="1 2" key="1">
    <citation type="journal article" date="2016" name="Nat. Commun.">
        <title>Ectomycorrhizal ecology is imprinted in the genome of the dominant symbiotic fungus Cenococcum geophilum.</title>
        <authorList>
            <consortium name="DOE Joint Genome Institute"/>
            <person name="Peter M."/>
            <person name="Kohler A."/>
            <person name="Ohm R.A."/>
            <person name="Kuo A."/>
            <person name="Krutzmann J."/>
            <person name="Morin E."/>
            <person name="Arend M."/>
            <person name="Barry K.W."/>
            <person name="Binder M."/>
            <person name="Choi C."/>
            <person name="Clum A."/>
            <person name="Copeland A."/>
            <person name="Grisel N."/>
            <person name="Haridas S."/>
            <person name="Kipfer T."/>
            <person name="LaButti K."/>
            <person name="Lindquist E."/>
            <person name="Lipzen A."/>
            <person name="Maire R."/>
            <person name="Meier B."/>
            <person name="Mihaltcheva S."/>
            <person name="Molinier V."/>
            <person name="Murat C."/>
            <person name="Poggeler S."/>
            <person name="Quandt C.A."/>
            <person name="Sperisen C."/>
            <person name="Tritt A."/>
            <person name="Tisserant E."/>
            <person name="Crous P.W."/>
            <person name="Henrissat B."/>
            <person name="Nehls U."/>
            <person name="Egli S."/>
            <person name="Spatafora J.W."/>
            <person name="Grigoriev I.V."/>
            <person name="Martin F.M."/>
        </authorList>
    </citation>
    <scope>NUCLEOTIDE SEQUENCE [LARGE SCALE GENOMIC DNA]</scope>
    <source>
        <strain evidence="1 2">CBS 207.34</strain>
    </source>
</reference>
<sequence length="468" mass="53578">MEPSTPMQGLEMQSPDTGPELIAVGIDLGLAYTRVSFSMINWAEPCLISNWPCRDLTRVSGRVPTAVTYQAGRRRMTAWGFECPPPSETRRGQTTVNRFIQYLDQDYLIAWAKNPDEEWADLAPTHDLREEQAALSGCGKETESIKLKQLEYRGGPLCSPFCPAMHVKRLYPNTQMAVDRLLSLVLVQQALEENTTRRLRLGHDESGPELDDTTEDMIKRIAQLMVYCEEELVLRRLTTIYGEPLPKGFSCAKAGINYGIMTFTGLINEFLPIDSDEIKGMFDKYINTLLSQINHQLESLEKIKLLHQITRFILKHHYDSAPYIRDRIFREFVETQSSQGKVGLEVINSKQAICRGLVINCLYSIPIRYHTSYGIRYKRRNKNKHPSWNTRLERNLVDNKECIPDQIFWLIRRGQPIWDDEPISQPFGCIVDLESQNTIACAYTIVSSEARLDCLPRSIHEAGVSRLC</sequence>
<proteinExistence type="predicted"/>
<dbReference type="EMBL" id="KV750187">
    <property type="protein sequence ID" value="OCL05894.1"/>
    <property type="molecule type" value="Genomic_DNA"/>
</dbReference>
<evidence type="ECO:0000313" key="2">
    <source>
        <dbReference type="Proteomes" id="UP000250140"/>
    </source>
</evidence>
<dbReference type="AlphaFoldDB" id="A0A8E2JQI8"/>
<protein>
    <submittedName>
        <fullName evidence="1">Uncharacterized protein</fullName>
    </submittedName>
</protein>